<dbReference type="EMBL" id="CM042035">
    <property type="protein sequence ID" value="KAI3755373.1"/>
    <property type="molecule type" value="Genomic_DNA"/>
</dbReference>
<gene>
    <name evidence="1" type="ORF">L1987_55170</name>
</gene>
<evidence type="ECO:0000313" key="2">
    <source>
        <dbReference type="Proteomes" id="UP001056120"/>
    </source>
</evidence>
<organism evidence="1 2">
    <name type="scientific">Smallanthus sonchifolius</name>
    <dbReference type="NCBI Taxonomy" id="185202"/>
    <lineage>
        <taxon>Eukaryota</taxon>
        <taxon>Viridiplantae</taxon>
        <taxon>Streptophyta</taxon>
        <taxon>Embryophyta</taxon>
        <taxon>Tracheophyta</taxon>
        <taxon>Spermatophyta</taxon>
        <taxon>Magnoliopsida</taxon>
        <taxon>eudicotyledons</taxon>
        <taxon>Gunneridae</taxon>
        <taxon>Pentapetalae</taxon>
        <taxon>asterids</taxon>
        <taxon>campanulids</taxon>
        <taxon>Asterales</taxon>
        <taxon>Asteraceae</taxon>
        <taxon>Asteroideae</taxon>
        <taxon>Heliantheae alliance</taxon>
        <taxon>Millerieae</taxon>
        <taxon>Smallanthus</taxon>
    </lineage>
</organism>
<accession>A0ACB9E9U5</accession>
<protein>
    <submittedName>
        <fullName evidence="1">Uncharacterized protein</fullName>
    </submittedName>
</protein>
<proteinExistence type="predicted"/>
<reference evidence="1 2" key="2">
    <citation type="journal article" date="2022" name="Mol. Ecol. Resour.">
        <title>The genomes of chicory, endive, great burdock and yacon provide insights into Asteraceae paleo-polyploidization history and plant inulin production.</title>
        <authorList>
            <person name="Fan W."/>
            <person name="Wang S."/>
            <person name="Wang H."/>
            <person name="Wang A."/>
            <person name="Jiang F."/>
            <person name="Liu H."/>
            <person name="Zhao H."/>
            <person name="Xu D."/>
            <person name="Zhang Y."/>
        </authorList>
    </citation>
    <scope>NUCLEOTIDE SEQUENCE [LARGE SCALE GENOMIC DNA]</scope>
    <source>
        <strain evidence="2">cv. Yunnan</strain>
        <tissue evidence="1">Leaves</tissue>
    </source>
</reference>
<name>A0ACB9E9U5_9ASTR</name>
<reference evidence="2" key="1">
    <citation type="journal article" date="2022" name="Mol. Ecol. Resour.">
        <title>The genomes of chicory, endive, great burdock and yacon provide insights into Asteraceae palaeo-polyploidization history and plant inulin production.</title>
        <authorList>
            <person name="Fan W."/>
            <person name="Wang S."/>
            <person name="Wang H."/>
            <person name="Wang A."/>
            <person name="Jiang F."/>
            <person name="Liu H."/>
            <person name="Zhao H."/>
            <person name="Xu D."/>
            <person name="Zhang Y."/>
        </authorList>
    </citation>
    <scope>NUCLEOTIDE SEQUENCE [LARGE SCALE GENOMIC DNA]</scope>
    <source>
        <strain evidence="2">cv. Yunnan</strain>
    </source>
</reference>
<comment type="caution">
    <text evidence="1">The sequence shown here is derived from an EMBL/GenBank/DDBJ whole genome shotgun (WGS) entry which is preliminary data.</text>
</comment>
<keyword evidence="2" id="KW-1185">Reference proteome</keyword>
<evidence type="ECO:0000313" key="1">
    <source>
        <dbReference type="EMBL" id="KAI3755373.1"/>
    </source>
</evidence>
<dbReference type="Proteomes" id="UP001056120">
    <property type="component" value="Linkage Group LG18"/>
</dbReference>
<sequence>MERWGNARPAIGGTAVQHLEQNAQAFNQISANFAAFKLTYIYTHTYLSGRLAQNGLHPDCPDALPTPAQCMFEASVAPFSPTFSFFSFAFFICALLIWIVSAI</sequence>